<dbReference type="Proteomes" id="UP000664844">
    <property type="component" value="Unassembled WGS sequence"/>
</dbReference>
<protein>
    <submittedName>
        <fullName evidence="2">Uncharacterized protein</fullName>
    </submittedName>
</protein>
<dbReference type="EMBL" id="JAFLQW010000462">
    <property type="protein sequence ID" value="MBO0350817.1"/>
    <property type="molecule type" value="Genomic_DNA"/>
</dbReference>
<evidence type="ECO:0000256" key="1">
    <source>
        <dbReference type="SAM" id="MobiDB-lite"/>
    </source>
</evidence>
<feature type="region of interest" description="Disordered" evidence="1">
    <location>
        <begin position="23"/>
        <end position="42"/>
    </location>
</feature>
<dbReference type="RefSeq" id="WP_207089289.1">
    <property type="nucleotide sequence ID" value="NZ_JAFLQW010000462.1"/>
</dbReference>
<evidence type="ECO:0000313" key="2">
    <source>
        <dbReference type="EMBL" id="MBO0350817.1"/>
    </source>
</evidence>
<gene>
    <name evidence="2" type="ORF">J0895_17445</name>
</gene>
<organism evidence="2 3">
    <name type="scientific">Phormidium pseudopriestleyi FRX01</name>
    <dbReference type="NCBI Taxonomy" id="1759528"/>
    <lineage>
        <taxon>Bacteria</taxon>
        <taxon>Bacillati</taxon>
        <taxon>Cyanobacteriota</taxon>
        <taxon>Cyanophyceae</taxon>
        <taxon>Oscillatoriophycideae</taxon>
        <taxon>Oscillatoriales</taxon>
        <taxon>Oscillatoriaceae</taxon>
        <taxon>Phormidium</taxon>
    </lineage>
</organism>
<accession>A0ABS3FWT6</accession>
<evidence type="ECO:0000313" key="3">
    <source>
        <dbReference type="Proteomes" id="UP000664844"/>
    </source>
</evidence>
<reference evidence="2 3" key="1">
    <citation type="submission" date="2021-03" db="EMBL/GenBank/DDBJ databases">
        <title>Metabolic Capacity of the Antarctic Cyanobacterium Phormidium pseudopriestleyi that Sustains Oxygenic Photosynthesis in the Presence of Hydrogen Sulfide.</title>
        <authorList>
            <person name="Lumian J.E."/>
            <person name="Jungblut A.D."/>
            <person name="Dillon M.L."/>
            <person name="Hawes I."/>
            <person name="Doran P.T."/>
            <person name="Mackey T.J."/>
            <person name="Dick G.J."/>
            <person name="Grettenberger C.L."/>
            <person name="Sumner D.Y."/>
        </authorList>
    </citation>
    <scope>NUCLEOTIDE SEQUENCE [LARGE SCALE GENOMIC DNA]</scope>
    <source>
        <strain evidence="2 3">FRX01</strain>
    </source>
</reference>
<keyword evidence="3" id="KW-1185">Reference proteome</keyword>
<proteinExistence type="predicted"/>
<comment type="caution">
    <text evidence="2">The sequence shown here is derived from an EMBL/GenBank/DDBJ whole genome shotgun (WGS) entry which is preliminary data.</text>
</comment>
<name>A0ABS3FWT6_9CYAN</name>
<sequence>MANAFMAFSLGNVVDTIDPLYKSSEEPRLNSGNHSSDRRTVSSQLFEDCIKSLPSNRAIGRES</sequence>